<dbReference type="InterPro" id="IPR006076">
    <property type="entry name" value="FAD-dep_OxRdtase"/>
</dbReference>
<dbReference type="GO" id="GO:0005737">
    <property type="term" value="C:cytoplasm"/>
    <property type="evidence" value="ECO:0007669"/>
    <property type="project" value="TreeGrafter"/>
</dbReference>
<keyword evidence="4" id="KW-1185">Reference proteome</keyword>
<proteinExistence type="predicted"/>
<sequence>MKNIYIIGGGIIGLLSAYYLEKQGHQITIIEQTDMSDGCSYGNAGMVVPSHIIPLAAPGMISKGLRMLFNAKSPFYIKPRLSGSLLKWGYYFYKASTEKHVKYSIPILRDISLLSRKLYAEIAQESTFNFGFKEKGLLMLYKTEAVEKEEIETAHIANKAGIVAHILSAKEVQALENEIEVAVRGGIFFPKDAHLIPQILIKELINDLKNKGVQILGNTEVKGFEKQNGQVKTLLTSKGKLAQAEEIILAVGAWSPILTEQLGISLPMQSGKGYSFTLKNREKNVQIPSILTEAKVAVTPMGSDLRFAGTMEITDIDQAINMQRVSGIVESIPKYYPAMQVQLPEKQEIWKGLRPCSPDGLPYIGRSKYFKNLVIATGHAMMGVSLAPATGKLVQELIDKQPLSMEIDAFAPDRF</sequence>
<feature type="domain" description="FAD dependent oxidoreductase" evidence="2">
    <location>
        <begin position="4"/>
        <end position="397"/>
    </location>
</feature>
<protein>
    <submittedName>
        <fullName evidence="3">D-amino-acid dehydrogenase</fullName>
    </submittedName>
</protein>
<dbReference type="AlphaFoldDB" id="A0A1I2JQ45"/>
<evidence type="ECO:0000256" key="1">
    <source>
        <dbReference type="ARBA" id="ARBA00023002"/>
    </source>
</evidence>
<dbReference type="Pfam" id="PF01266">
    <property type="entry name" value="DAO"/>
    <property type="match status" value="1"/>
</dbReference>
<accession>A0A1I2JQ45</accession>
<dbReference type="STRING" id="1003.SAMN04488541_10548"/>
<dbReference type="Gene3D" id="3.50.50.60">
    <property type="entry name" value="FAD/NAD(P)-binding domain"/>
    <property type="match status" value="2"/>
</dbReference>
<organism evidence="3 4">
    <name type="scientific">Thermoflexibacter ruber</name>
    <dbReference type="NCBI Taxonomy" id="1003"/>
    <lineage>
        <taxon>Bacteria</taxon>
        <taxon>Pseudomonadati</taxon>
        <taxon>Bacteroidota</taxon>
        <taxon>Cytophagia</taxon>
        <taxon>Cytophagales</taxon>
        <taxon>Thermoflexibacteraceae</taxon>
        <taxon>Thermoflexibacter</taxon>
    </lineage>
</organism>
<dbReference type="GO" id="GO:0016491">
    <property type="term" value="F:oxidoreductase activity"/>
    <property type="evidence" value="ECO:0007669"/>
    <property type="project" value="UniProtKB-KW"/>
</dbReference>
<dbReference type="OrthoDB" id="9794226at2"/>
<evidence type="ECO:0000313" key="4">
    <source>
        <dbReference type="Proteomes" id="UP000199513"/>
    </source>
</evidence>
<dbReference type="EMBL" id="FONY01000054">
    <property type="protein sequence ID" value="SFF54886.1"/>
    <property type="molecule type" value="Genomic_DNA"/>
</dbReference>
<reference evidence="4" key="1">
    <citation type="submission" date="2016-10" db="EMBL/GenBank/DDBJ databases">
        <authorList>
            <person name="Varghese N."/>
            <person name="Submissions S."/>
        </authorList>
    </citation>
    <scope>NUCLEOTIDE SEQUENCE [LARGE SCALE GENOMIC DNA]</scope>
    <source>
        <strain>GEY</strain>
        <strain evidence="4">DSM 9560</strain>
    </source>
</reference>
<dbReference type="RefSeq" id="WP_091549258.1">
    <property type="nucleotide sequence ID" value="NZ_FONY01000054.1"/>
</dbReference>
<gene>
    <name evidence="3" type="ORF">SAMN04488541_10548</name>
</gene>
<evidence type="ECO:0000259" key="2">
    <source>
        <dbReference type="Pfam" id="PF01266"/>
    </source>
</evidence>
<dbReference type="SUPFAM" id="SSF54373">
    <property type="entry name" value="FAD-linked reductases, C-terminal domain"/>
    <property type="match status" value="1"/>
</dbReference>
<evidence type="ECO:0000313" key="3">
    <source>
        <dbReference type="EMBL" id="SFF54886.1"/>
    </source>
</evidence>
<dbReference type="SUPFAM" id="SSF51905">
    <property type="entry name" value="FAD/NAD(P)-binding domain"/>
    <property type="match status" value="1"/>
</dbReference>
<dbReference type="InterPro" id="IPR036188">
    <property type="entry name" value="FAD/NAD-bd_sf"/>
</dbReference>
<name>A0A1I2JQ45_9BACT</name>
<dbReference type="Proteomes" id="UP000199513">
    <property type="component" value="Unassembled WGS sequence"/>
</dbReference>
<keyword evidence="1" id="KW-0560">Oxidoreductase</keyword>
<dbReference type="Gene3D" id="3.30.9.10">
    <property type="entry name" value="D-Amino Acid Oxidase, subunit A, domain 2"/>
    <property type="match status" value="1"/>
</dbReference>
<dbReference type="PANTHER" id="PTHR13847">
    <property type="entry name" value="SARCOSINE DEHYDROGENASE-RELATED"/>
    <property type="match status" value="1"/>
</dbReference>
<dbReference type="PANTHER" id="PTHR13847:SF289">
    <property type="entry name" value="GLYCINE OXIDASE"/>
    <property type="match status" value="1"/>
</dbReference>